<dbReference type="SUPFAM" id="SSF52540">
    <property type="entry name" value="P-loop containing nucleoside triphosphate hydrolases"/>
    <property type="match status" value="1"/>
</dbReference>
<keyword evidence="1" id="KW-0067">ATP-binding</keyword>
<dbReference type="GO" id="GO:0005524">
    <property type="term" value="F:ATP binding"/>
    <property type="evidence" value="ECO:0007669"/>
    <property type="project" value="UniProtKB-KW"/>
</dbReference>
<proteinExistence type="inferred from homology"/>
<dbReference type="GO" id="GO:1990275">
    <property type="term" value="F:preribosome binding"/>
    <property type="evidence" value="ECO:0007669"/>
    <property type="project" value="TreeGrafter"/>
</dbReference>
<organism evidence="3 4">
    <name type="scientific">Archangium gephyra</name>
    <dbReference type="NCBI Taxonomy" id="48"/>
    <lineage>
        <taxon>Bacteria</taxon>
        <taxon>Pseudomonadati</taxon>
        <taxon>Myxococcota</taxon>
        <taxon>Myxococcia</taxon>
        <taxon>Myxococcales</taxon>
        <taxon>Cystobacterineae</taxon>
        <taxon>Archangiaceae</taxon>
        <taxon>Archangium</taxon>
    </lineage>
</organism>
<dbReference type="EMBL" id="QFQP01000060">
    <property type="protein sequence ID" value="PZR04329.1"/>
    <property type="molecule type" value="Genomic_DNA"/>
</dbReference>
<dbReference type="Proteomes" id="UP000249061">
    <property type="component" value="Unassembled WGS sequence"/>
</dbReference>
<dbReference type="Gene3D" id="3.40.50.300">
    <property type="entry name" value="P-loop containing nucleotide triphosphate hydrolases"/>
    <property type="match status" value="1"/>
</dbReference>
<feature type="domain" description="AAA+ ATPase" evidence="2">
    <location>
        <begin position="196"/>
        <end position="320"/>
    </location>
</feature>
<dbReference type="InterPro" id="IPR050168">
    <property type="entry name" value="AAA_ATPase_domain"/>
</dbReference>
<dbReference type="PROSITE" id="PS00674">
    <property type="entry name" value="AAA"/>
    <property type="match status" value="1"/>
</dbReference>
<dbReference type="InterPro" id="IPR027417">
    <property type="entry name" value="P-loop_NTPase"/>
</dbReference>
<evidence type="ECO:0000313" key="3">
    <source>
        <dbReference type="EMBL" id="PZR04329.1"/>
    </source>
</evidence>
<dbReference type="PANTHER" id="PTHR23077:SF132">
    <property type="entry name" value="ATP-DEPENDENT ZN PROTEASE"/>
    <property type="match status" value="1"/>
</dbReference>
<name>A0A2W5SMF1_9BACT</name>
<comment type="caution">
    <text evidence="3">The sequence shown here is derived from an EMBL/GenBank/DDBJ whole genome shotgun (WGS) entry which is preliminary data.</text>
</comment>
<dbReference type="InterPro" id="IPR003593">
    <property type="entry name" value="AAA+_ATPase"/>
</dbReference>
<keyword evidence="1" id="KW-0547">Nucleotide-binding</keyword>
<comment type="similarity">
    <text evidence="1">Belongs to the AAA ATPase family.</text>
</comment>
<protein>
    <recommendedName>
        <fullName evidence="2">AAA+ ATPase domain-containing protein</fullName>
    </recommendedName>
</protein>
<dbReference type="Pfam" id="PF00004">
    <property type="entry name" value="AAA"/>
    <property type="match status" value="1"/>
</dbReference>
<evidence type="ECO:0000259" key="2">
    <source>
        <dbReference type="SMART" id="SM00382"/>
    </source>
</evidence>
<evidence type="ECO:0000256" key="1">
    <source>
        <dbReference type="RuleBase" id="RU003651"/>
    </source>
</evidence>
<evidence type="ECO:0000313" key="4">
    <source>
        <dbReference type="Proteomes" id="UP000249061"/>
    </source>
</evidence>
<accession>A0A2W5SMF1</accession>
<reference evidence="3 4" key="1">
    <citation type="submission" date="2017-08" db="EMBL/GenBank/DDBJ databases">
        <title>Infants hospitalized years apart are colonized by the same room-sourced microbial strains.</title>
        <authorList>
            <person name="Brooks B."/>
            <person name="Olm M.R."/>
            <person name="Firek B.A."/>
            <person name="Baker R."/>
            <person name="Thomas B.C."/>
            <person name="Morowitz M.J."/>
            <person name="Banfield J.F."/>
        </authorList>
    </citation>
    <scope>NUCLEOTIDE SEQUENCE [LARGE SCALE GENOMIC DNA]</scope>
    <source>
        <strain evidence="3">S2_003_000_R2_14</strain>
    </source>
</reference>
<dbReference type="AlphaFoldDB" id="A0A2W5SMF1"/>
<dbReference type="GO" id="GO:0042254">
    <property type="term" value="P:ribosome biogenesis"/>
    <property type="evidence" value="ECO:0007669"/>
    <property type="project" value="TreeGrafter"/>
</dbReference>
<dbReference type="PANTHER" id="PTHR23077">
    <property type="entry name" value="AAA-FAMILY ATPASE"/>
    <property type="match status" value="1"/>
</dbReference>
<dbReference type="InterPro" id="IPR003960">
    <property type="entry name" value="ATPase_AAA_CS"/>
</dbReference>
<gene>
    <name evidence="3" type="ORF">DI536_34500</name>
</gene>
<dbReference type="InterPro" id="IPR003959">
    <property type="entry name" value="ATPase_AAA_core"/>
</dbReference>
<sequence length="415" mass="47521">MTTLFDDVLRLRPQAVAYEVQRRLTREFPNRFVMMTRSDLFHPHQFFYDKQATRTLHPAVIDVVDHWPGDEENRRVTVEPRHRRETMTWNDQQFEIVTITLRENNDVETLSFIVGDTPDATRTFFLAVCTWCSNTRGAVLTYENGCFGRSETLFRQIQSASFDELILAPELATSVRDDVRRFVDAKNTYAKLNVPWKRGLLLLGAPGNGKTHMLRALVKETGWQCLYVRSFRSRQGDAERGISQVFARARRAAPCVMVLEDLDCLVGDDSRSALLNELDGFASNQGLLIIATTNHPEKLDRSLLDRPSRFDRKFHFPLPEPRERRAYLEKWRSSLEPSLHFDDETLGEVVEGTHGFTFAYLKELTFAAMMAFVDAGAPMRTVVTQVLANLRGEMSSARKLLPPTPGTERKISLSM</sequence>
<dbReference type="SMART" id="SM00382">
    <property type="entry name" value="AAA"/>
    <property type="match status" value="1"/>
</dbReference>
<dbReference type="GO" id="GO:0003723">
    <property type="term" value="F:RNA binding"/>
    <property type="evidence" value="ECO:0007669"/>
    <property type="project" value="TreeGrafter"/>
</dbReference>
<dbReference type="GO" id="GO:0016887">
    <property type="term" value="F:ATP hydrolysis activity"/>
    <property type="evidence" value="ECO:0007669"/>
    <property type="project" value="InterPro"/>
</dbReference>